<evidence type="ECO:0000256" key="6">
    <source>
        <dbReference type="ARBA" id="ARBA00022989"/>
    </source>
</evidence>
<feature type="compositionally biased region" description="Basic and acidic residues" evidence="13">
    <location>
        <begin position="677"/>
        <end position="687"/>
    </location>
</feature>
<feature type="region of interest" description="Disordered" evidence="13">
    <location>
        <begin position="937"/>
        <end position="966"/>
    </location>
</feature>
<comment type="caution">
    <text evidence="18">The sequence shown here is derived from an EMBL/GenBank/DDBJ whole genome shotgun (WGS) entry which is preliminary data.</text>
</comment>
<dbReference type="CDD" id="cd15030">
    <property type="entry name" value="7tmF_SMO_homolog"/>
    <property type="match status" value="1"/>
</dbReference>
<keyword evidence="15" id="KW-0732">Signal</keyword>
<keyword evidence="6 14" id="KW-1133">Transmembrane helix</keyword>
<dbReference type="SMART" id="SM01330">
    <property type="entry name" value="Frizzled"/>
    <property type="match status" value="1"/>
</dbReference>
<evidence type="ECO:0000256" key="8">
    <source>
        <dbReference type="ARBA" id="ARBA00023157"/>
    </source>
</evidence>
<feature type="transmembrane region" description="Helical" evidence="14">
    <location>
        <begin position="478"/>
        <end position="501"/>
    </location>
</feature>
<evidence type="ECO:0000256" key="5">
    <source>
        <dbReference type="ARBA" id="ARBA00022692"/>
    </source>
</evidence>
<evidence type="ECO:0000313" key="19">
    <source>
        <dbReference type="Proteomes" id="UP001359485"/>
    </source>
</evidence>
<evidence type="ECO:0000256" key="1">
    <source>
        <dbReference type="ARBA" id="ARBA00004138"/>
    </source>
</evidence>
<dbReference type="PROSITE" id="PS50261">
    <property type="entry name" value="G_PROTEIN_RECEP_F2_4"/>
    <property type="match status" value="1"/>
</dbReference>
<evidence type="ECO:0000313" key="18">
    <source>
        <dbReference type="EMBL" id="KAK6627893.1"/>
    </source>
</evidence>
<keyword evidence="8 12" id="KW-1015">Disulfide bond</keyword>
<evidence type="ECO:0000256" key="14">
    <source>
        <dbReference type="SAM" id="Phobius"/>
    </source>
</evidence>
<dbReference type="PANTHER" id="PTHR11309">
    <property type="entry name" value="FRIZZLED"/>
    <property type="match status" value="1"/>
</dbReference>
<dbReference type="Gene3D" id="1.10.2000.10">
    <property type="entry name" value="Frizzled cysteine-rich domain"/>
    <property type="match status" value="1"/>
</dbReference>
<feature type="domain" description="FZ" evidence="16">
    <location>
        <begin position="45"/>
        <end position="175"/>
    </location>
</feature>
<keyword evidence="9" id="KW-0675">Receptor</keyword>
<proteinExistence type="inferred from homology"/>
<evidence type="ECO:0000256" key="3">
    <source>
        <dbReference type="ARBA" id="ARBA00008077"/>
    </source>
</evidence>
<evidence type="ECO:0000259" key="17">
    <source>
        <dbReference type="PROSITE" id="PS50261"/>
    </source>
</evidence>
<evidence type="ECO:0000259" key="16">
    <source>
        <dbReference type="PROSITE" id="PS50038"/>
    </source>
</evidence>
<gene>
    <name evidence="18" type="ORF">RUM44_010375</name>
</gene>
<keyword evidence="5 14" id="KW-0812">Transmembrane</keyword>
<feature type="region of interest" description="Disordered" evidence="13">
    <location>
        <begin position="653"/>
        <end position="744"/>
    </location>
</feature>
<feature type="transmembrane region" description="Helical" evidence="14">
    <location>
        <begin position="384"/>
        <end position="403"/>
    </location>
</feature>
<reference evidence="18 19" key="1">
    <citation type="submission" date="2023-09" db="EMBL/GenBank/DDBJ databases">
        <title>Genomes of two closely related lineages of the louse Polyplax serrata with different host specificities.</title>
        <authorList>
            <person name="Martinu J."/>
            <person name="Tarabai H."/>
            <person name="Stefka J."/>
            <person name="Hypsa V."/>
        </authorList>
    </citation>
    <scope>NUCLEOTIDE SEQUENCE [LARGE SCALE GENOMIC DNA]</scope>
    <source>
        <strain evidence="18">98ZLc_SE</strain>
    </source>
</reference>
<keyword evidence="10" id="KW-0966">Cell projection</keyword>
<evidence type="ECO:0000256" key="15">
    <source>
        <dbReference type="SAM" id="SignalP"/>
    </source>
</evidence>
<evidence type="ECO:0000256" key="7">
    <source>
        <dbReference type="ARBA" id="ARBA00023136"/>
    </source>
</evidence>
<dbReference type="SUPFAM" id="SSF63501">
    <property type="entry name" value="Frizzled cysteine-rich domain"/>
    <property type="match status" value="1"/>
</dbReference>
<dbReference type="Gene3D" id="1.20.1070.10">
    <property type="entry name" value="Rhodopsin 7-helix transmembrane proteins"/>
    <property type="match status" value="1"/>
</dbReference>
<name>A0ABR1AWU8_POLSC</name>
<feature type="compositionally biased region" description="Acidic residues" evidence="13">
    <location>
        <begin position="1019"/>
        <end position="1031"/>
    </location>
</feature>
<feature type="compositionally biased region" description="Polar residues" evidence="13">
    <location>
        <begin position="688"/>
        <end position="701"/>
    </location>
</feature>
<keyword evidence="19" id="KW-1185">Reference proteome</keyword>
<comment type="caution">
    <text evidence="12">Lacks conserved residue(s) required for the propagation of feature annotation.</text>
</comment>
<protein>
    <recommendedName>
        <fullName evidence="11">Protein smoothened</fullName>
    </recommendedName>
</protein>
<organism evidence="18 19">
    <name type="scientific">Polyplax serrata</name>
    <name type="common">Common mouse louse</name>
    <dbReference type="NCBI Taxonomy" id="468196"/>
    <lineage>
        <taxon>Eukaryota</taxon>
        <taxon>Metazoa</taxon>
        <taxon>Ecdysozoa</taxon>
        <taxon>Arthropoda</taxon>
        <taxon>Hexapoda</taxon>
        <taxon>Insecta</taxon>
        <taxon>Pterygota</taxon>
        <taxon>Neoptera</taxon>
        <taxon>Paraneoptera</taxon>
        <taxon>Psocodea</taxon>
        <taxon>Troctomorpha</taxon>
        <taxon>Phthiraptera</taxon>
        <taxon>Anoplura</taxon>
        <taxon>Polyplacidae</taxon>
        <taxon>Polyplax</taxon>
    </lineage>
</organism>
<feature type="transmembrane region" description="Helical" evidence="14">
    <location>
        <begin position="423"/>
        <end position="446"/>
    </location>
</feature>
<dbReference type="PRINTS" id="PR00489">
    <property type="entry name" value="FRIZZLED"/>
</dbReference>
<dbReference type="InterPro" id="IPR000539">
    <property type="entry name" value="Frizzled/Smoothened_7TM"/>
</dbReference>
<accession>A0ABR1AWU8</accession>
<feature type="disulfide bond" evidence="12">
    <location>
        <begin position="138"/>
        <end position="162"/>
    </location>
</feature>
<feature type="transmembrane region" description="Helical" evidence="14">
    <location>
        <begin position="227"/>
        <end position="248"/>
    </location>
</feature>
<feature type="transmembrane region" description="Helical" evidence="14">
    <location>
        <begin position="539"/>
        <end position="559"/>
    </location>
</feature>
<dbReference type="Pfam" id="PF01534">
    <property type="entry name" value="Frizzled"/>
    <property type="match status" value="2"/>
</dbReference>
<dbReference type="InterPro" id="IPR020067">
    <property type="entry name" value="Frizzled_dom"/>
</dbReference>
<dbReference type="SMART" id="SM00063">
    <property type="entry name" value="FRI"/>
    <property type="match status" value="1"/>
</dbReference>
<evidence type="ECO:0000256" key="10">
    <source>
        <dbReference type="ARBA" id="ARBA00023273"/>
    </source>
</evidence>
<feature type="region of interest" description="Disordered" evidence="13">
    <location>
        <begin position="993"/>
        <end position="1035"/>
    </location>
</feature>
<dbReference type="InterPro" id="IPR035683">
    <property type="entry name" value="SMO_7TM"/>
</dbReference>
<dbReference type="InterPro" id="IPR017981">
    <property type="entry name" value="GPCR_2-like_7TM"/>
</dbReference>
<dbReference type="InterPro" id="IPR036790">
    <property type="entry name" value="Frizzled_dom_sf"/>
</dbReference>
<comment type="similarity">
    <text evidence="3">Belongs to the G-protein coupled receptor Fz/Smo family.</text>
</comment>
<feature type="transmembrane region" description="Helical" evidence="14">
    <location>
        <begin position="309"/>
        <end position="333"/>
    </location>
</feature>
<dbReference type="InterPro" id="IPR015526">
    <property type="entry name" value="Frizzled/SFRP"/>
</dbReference>
<dbReference type="PANTHER" id="PTHR11309:SF35">
    <property type="entry name" value="PROTEIN SMOOTHENED"/>
    <property type="match status" value="1"/>
</dbReference>
<keyword evidence="4" id="KW-0217">Developmental protein</keyword>
<feature type="chain" id="PRO_5045639529" description="Protein smoothened" evidence="15">
    <location>
        <begin position="19"/>
        <end position="1052"/>
    </location>
</feature>
<dbReference type="Proteomes" id="UP001359485">
    <property type="component" value="Unassembled WGS sequence"/>
</dbReference>
<evidence type="ECO:0000256" key="13">
    <source>
        <dbReference type="SAM" id="MobiDB-lite"/>
    </source>
</evidence>
<feature type="domain" description="G-protein coupled receptors family 2 profile 2" evidence="17">
    <location>
        <begin position="224"/>
        <end position="519"/>
    </location>
</feature>
<evidence type="ECO:0000256" key="12">
    <source>
        <dbReference type="PROSITE-ProRule" id="PRU00090"/>
    </source>
</evidence>
<sequence>MFAIPVVNIVLLITLNGAIPLLSNNNTSNHVKNNTHELTPLAWPPNDGYCRKNARCVSHNSTCFGVPLPYSESSTDILVEVFNDSGLRNYRNLQQELKKWESLRKVPKCWQTLQPFLCALYLPKCEHDTVYLLSQERCKYTMSTCRVLKEPLFASTFPAINCDAIEYFPPTCKNDVKDLRSNLSGECIPPLIATDNAESYYDVVNGCGVQCEDPLITKSEYDQIHKMIAWGATVSLFCNLFTVVSFLIEWRSGNKYPAVIIFYINICFLISNLGWLAQFLPKAREDIVCKKDMTLRRAEPSAGENLSCVVIFVVIYYFLMAACVWFVIFTYAWHLSCRGLETVREIRKCKSDSINKKDLAQGNLKESIIFFLAKIQERIDKKGAYFHLVAWSLPVILTITVMASRQIDGNSVAGICFVRISYWGARVGFLLVPIAVTILIGGYYLIRGLSFLVNVKRDSQQILSDKASAKISEMIIRIGLFSIFCLTFVVVAFLCHIYEFIHEEDWQKSFRNYVFCLILSSKSDPRDCQMESRPSVAMIQLHLLIIFAAGIVMSSWAWISSTADTWRRFLNRKIFKKEIEESIVLKKHKIIAQAFAKRKELTNAGKLDLCIKNSHTDPVGLKFELNSTASHLSSNWIAAVPKLVDRRGALVDPMTESNSSKRRNSYDSESYTYSVRRVSEESRRHSLDSQISLQISEVTATHKTKNPRASHRSGRSRGKRRRKDFSRTRKHSGARRGSSTSQESQIDIKILTALAFNNSNILPNLLKRRLGNAGLDSGEFRERKFHFPNLDMSDEDHFQERNIIMGFSGDDVSNGSEDLCPPGEGIQAFNQGESESEVERNLSVYQNYSDEDETTEIEKIQRILRREKAFTARESYRNKLQISDLEYEKKSFEHDRKYKIRSDYYSNKHIRQSKSRASERVGRQKIWDDVRRSSQKLSKYQTKGTKVDERISKKNKSSFRVDKRRKSSVSDLNESLELTTSLLASDTVKMYKSTHSHNQGPCGESIFSTQRQRGRKDTEQDEEAEEEDDEKECERELLNGLSKRWAARAQSA</sequence>
<keyword evidence="7 14" id="KW-0472">Membrane</keyword>
<feature type="compositionally biased region" description="Basic residues" evidence="13">
    <location>
        <begin position="953"/>
        <end position="966"/>
    </location>
</feature>
<feature type="signal peptide" evidence="15">
    <location>
        <begin position="1"/>
        <end position="18"/>
    </location>
</feature>
<feature type="transmembrane region" description="Helical" evidence="14">
    <location>
        <begin position="260"/>
        <end position="277"/>
    </location>
</feature>
<evidence type="ECO:0000256" key="2">
    <source>
        <dbReference type="ARBA" id="ARBA00004141"/>
    </source>
</evidence>
<dbReference type="PROSITE" id="PS50038">
    <property type="entry name" value="FZ"/>
    <property type="match status" value="1"/>
</dbReference>
<comment type="subcellular location">
    <subcellularLocation>
        <location evidence="1">Cell projection</location>
        <location evidence="1">Cilium</location>
    </subcellularLocation>
    <subcellularLocation>
        <location evidence="2">Membrane</location>
        <topology evidence="2">Multi-pass membrane protein</topology>
    </subcellularLocation>
</comment>
<dbReference type="Pfam" id="PF01392">
    <property type="entry name" value="Fz"/>
    <property type="match status" value="1"/>
</dbReference>
<feature type="compositionally biased region" description="Basic residues" evidence="13">
    <location>
        <begin position="702"/>
        <end position="734"/>
    </location>
</feature>
<dbReference type="EMBL" id="JAWJWF010000045">
    <property type="protein sequence ID" value="KAK6627893.1"/>
    <property type="molecule type" value="Genomic_DNA"/>
</dbReference>
<evidence type="ECO:0000256" key="11">
    <source>
        <dbReference type="ARBA" id="ARBA00035037"/>
    </source>
</evidence>
<evidence type="ECO:0000256" key="9">
    <source>
        <dbReference type="ARBA" id="ARBA00023170"/>
    </source>
</evidence>
<evidence type="ECO:0000256" key="4">
    <source>
        <dbReference type="ARBA" id="ARBA00022473"/>
    </source>
</evidence>